<keyword evidence="3 5" id="KW-1133">Transmembrane helix</keyword>
<organism evidence="6 7">
    <name type="scientific">Clonostachys byssicola</name>
    <dbReference type="NCBI Taxonomy" id="160290"/>
    <lineage>
        <taxon>Eukaryota</taxon>
        <taxon>Fungi</taxon>
        <taxon>Dikarya</taxon>
        <taxon>Ascomycota</taxon>
        <taxon>Pezizomycotina</taxon>
        <taxon>Sordariomycetes</taxon>
        <taxon>Hypocreomycetidae</taxon>
        <taxon>Hypocreales</taxon>
        <taxon>Bionectriaceae</taxon>
        <taxon>Clonostachys</taxon>
    </lineage>
</organism>
<evidence type="ECO:0000256" key="1">
    <source>
        <dbReference type="ARBA" id="ARBA00004141"/>
    </source>
</evidence>
<dbReference type="EMBL" id="CABFNO020001554">
    <property type="protein sequence ID" value="CAH0000548.1"/>
    <property type="molecule type" value="Genomic_DNA"/>
</dbReference>
<comment type="subcellular location">
    <subcellularLocation>
        <location evidence="1">Membrane</location>
        <topology evidence="1">Multi-pass membrane protein</topology>
    </subcellularLocation>
</comment>
<keyword evidence="7" id="KW-1185">Reference proteome</keyword>
<evidence type="ECO:0000256" key="2">
    <source>
        <dbReference type="ARBA" id="ARBA00022692"/>
    </source>
</evidence>
<dbReference type="Pfam" id="PF04479">
    <property type="entry name" value="RTA1"/>
    <property type="match status" value="1"/>
</dbReference>
<comment type="caution">
    <text evidence="6">The sequence shown here is derived from an EMBL/GenBank/DDBJ whole genome shotgun (WGS) entry which is preliminary data.</text>
</comment>
<dbReference type="OrthoDB" id="3358017at2759"/>
<dbReference type="GO" id="GO:0016020">
    <property type="term" value="C:membrane"/>
    <property type="evidence" value="ECO:0007669"/>
    <property type="project" value="UniProtKB-SubCell"/>
</dbReference>
<evidence type="ECO:0000256" key="3">
    <source>
        <dbReference type="ARBA" id="ARBA00022989"/>
    </source>
</evidence>
<sequence length="287" mass="32154">MSSDKISFELFRYDPSLAAAVTFIALFLLVTIIHAYQMFRTRTWFFTPFVIGGCCQWIGYIGRAISSTESPNWTLPPYIIQTILPLVAPALYAASIYMVLGRIILVTNGEKYSIIKKKFLTKIFVASDIVSFLLQGGGGGIMASATAEALDTGRNIIIGGLVVQVVIFSVFAITAAIFHWRMRTGPTELAYEFKWELHLCVLYSASLLIMVRSIFRLIEYVEGNDGYLISHEIFLYIFDSALMFACMVLLAWYHPSEINALLKGGERKAVRRVFMIYSPLNSSTSLA</sequence>
<evidence type="ECO:0000256" key="4">
    <source>
        <dbReference type="ARBA" id="ARBA00023136"/>
    </source>
</evidence>
<feature type="transmembrane region" description="Helical" evidence="5">
    <location>
        <begin position="120"/>
        <end position="144"/>
    </location>
</feature>
<feature type="transmembrane region" description="Helical" evidence="5">
    <location>
        <begin position="43"/>
        <end position="66"/>
    </location>
</feature>
<dbReference type="AlphaFoldDB" id="A0A9N9YA78"/>
<feature type="transmembrane region" description="Helical" evidence="5">
    <location>
        <begin position="199"/>
        <end position="218"/>
    </location>
</feature>
<reference evidence="6" key="1">
    <citation type="submission" date="2021-10" db="EMBL/GenBank/DDBJ databases">
        <authorList>
            <person name="Piombo E."/>
        </authorList>
    </citation>
    <scope>NUCLEOTIDE SEQUENCE</scope>
</reference>
<accession>A0A9N9YA78</accession>
<protein>
    <submittedName>
        <fullName evidence="6">Uncharacterized protein</fullName>
    </submittedName>
</protein>
<feature type="transmembrane region" description="Helical" evidence="5">
    <location>
        <begin position="78"/>
        <end position="100"/>
    </location>
</feature>
<keyword evidence="2 5" id="KW-0812">Transmembrane</keyword>
<evidence type="ECO:0000313" key="6">
    <source>
        <dbReference type="EMBL" id="CAH0000548.1"/>
    </source>
</evidence>
<dbReference type="Proteomes" id="UP000754883">
    <property type="component" value="Unassembled WGS sequence"/>
</dbReference>
<feature type="transmembrane region" description="Helical" evidence="5">
    <location>
        <begin position="156"/>
        <end position="178"/>
    </location>
</feature>
<dbReference type="InterPro" id="IPR007568">
    <property type="entry name" value="RTA1"/>
</dbReference>
<keyword evidence="4 5" id="KW-0472">Membrane</keyword>
<gene>
    <name evidence="6" type="ORF">CBYS24578_00018210</name>
</gene>
<evidence type="ECO:0000313" key="7">
    <source>
        <dbReference type="Proteomes" id="UP000754883"/>
    </source>
</evidence>
<dbReference type="PANTHER" id="PTHR31465:SF1">
    <property type="entry name" value="PROTEIN RTA1-RELATED"/>
    <property type="match status" value="1"/>
</dbReference>
<dbReference type="PANTHER" id="PTHR31465">
    <property type="entry name" value="PROTEIN RTA1-RELATED"/>
    <property type="match status" value="1"/>
</dbReference>
<feature type="transmembrane region" description="Helical" evidence="5">
    <location>
        <begin position="17"/>
        <end position="36"/>
    </location>
</feature>
<evidence type="ECO:0000256" key="5">
    <source>
        <dbReference type="SAM" id="Phobius"/>
    </source>
</evidence>
<name>A0A9N9YA78_9HYPO</name>
<feature type="transmembrane region" description="Helical" evidence="5">
    <location>
        <begin position="233"/>
        <end position="253"/>
    </location>
</feature>
<proteinExistence type="predicted"/>